<accession>A0A1R4GZB8</accession>
<dbReference type="GO" id="GO:0009927">
    <property type="term" value="F:histidine phosphotransfer kinase activity"/>
    <property type="evidence" value="ECO:0007669"/>
    <property type="project" value="TreeGrafter"/>
</dbReference>
<feature type="domain" description="Response regulatory" evidence="10">
    <location>
        <begin position="396"/>
        <end position="513"/>
    </location>
</feature>
<dbReference type="PANTHER" id="PTHR43047">
    <property type="entry name" value="TWO-COMPONENT HISTIDINE PROTEIN KINASE"/>
    <property type="match status" value="1"/>
</dbReference>
<dbReference type="EMBL" id="FUKI01000005">
    <property type="protein sequence ID" value="SJM89314.1"/>
    <property type="molecule type" value="Genomic_DNA"/>
</dbReference>
<dbReference type="InterPro" id="IPR003594">
    <property type="entry name" value="HATPase_dom"/>
</dbReference>
<dbReference type="SUPFAM" id="SSF47384">
    <property type="entry name" value="Homodimeric domain of signal transducing histidine kinase"/>
    <property type="match status" value="1"/>
</dbReference>
<dbReference type="Pfam" id="PF00072">
    <property type="entry name" value="Response_reg"/>
    <property type="match status" value="1"/>
</dbReference>
<evidence type="ECO:0000256" key="6">
    <source>
        <dbReference type="PROSITE-ProRule" id="PRU00169"/>
    </source>
</evidence>
<keyword evidence="12" id="KW-1185">Reference proteome</keyword>
<dbReference type="GO" id="GO:0000155">
    <property type="term" value="F:phosphorelay sensor kinase activity"/>
    <property type="evidence" value="ECO:0007669"/>
    <property type="project" value="InterPro"/>
</dbReference>
<dbReference type="InterPro" id="IPR005467">
    <property type="entry name" value="His_kinase_dom"/>
</dbReference>
<evidence type="ECO:0000256" key="8">
    <source>
        <dbReference type="SAM" id="MobiDB-lite"/>
    </source>
</evidence>
<feature type="compositionally biased region" description="Basic and acidic residues" evidence="8">
    <location>
        <begin position="39"/>
        <end position="48"/>
    </location>
</feature>
<feature type="modified residue" description="4-aspartylphosphate" evidence="6">
    <location>
        <position position="446"/>
    </location>
</feature>
<evidence type="ECO:0000256" key="4">
    <source>
        <dbReference type="ARBA" id="ARBA00022679"/>
    </source>
</evidence>
<dbReference type="InterPro" id="IPR036097">
    <property type="entry name" value="HisK_dim/P_sf"/>
</dbReference>
<feature type="region of interest" description="Disordered" evidence="8">
    <location>
        <begin position="1"/>
        <end position="48"/>
    </location>
</feature>
<dbReference type="InterPro" id="IPR001789">
    <property type="entry name" value="Sig_transdc_resp-reg_receiver"/>
</dbReference>
<evidence type="ECO:0000256" key="2">
    <source>
        <dbReference type="ARBA" id="ARBA00012438"/>
    </source>
</evidence>
<evidence type="ECO:0000256" key="7">
    <source>
        <dbReference type="SAM" id="Coils"/>
    </source>
</evidence>
<evidence type="ECO:0000259" key="10">
    <source>
        <dbReference type="PROSITE" id="PS50110"/>
    </source>
</evidence>
<keyword evidence="3 6" id="KW-0597">Phosphoprotein</keyword>
<dbReference type="Pfam" id="PF02518">
    <property type="entry name" value="HATPase_c"/>
    <property type="match status" value="1"/>
</dbReference>
<dbReference type="Gene3D" id="3.30.565.10">
    <property type="entry name" value="Histidine kinase-like ATPase, C-terminal domain"/>
    <property type="match status" value="1"/>
</dbReference>
<dbReference type="PROSITE" id="PS50109">
    <property type="entry name" value="HIS_KIN"/>
    <property type="match status" value="1"/>
</dbReference>
<name>A0A1R4GZB8_9GAMM</name>
<evidence type="ECO:0000259" key="9">
    <source>
        <dbReference type="PROSITE" id="PS50109"/>
    </source>
</evidence>
<dbReference type="Gene3D" id="3.40.50.2300">
    <property type="match status" value="1"/>
</dbReference>
<evidence type="ECO:0000256" key="5">
    <source>
        <dbReference type="ARBA" id="ARBA00022777"/>
    </source>
</evidence>
<dbReference type="GO" id="GO:0005886">
    <property type="term" value="C:plasma membrane"/>
    <property type="evidence" value="ECO:0007669"/>
    <property type="project" value="UniProtKB-ARBA"/>
</dbReference>
<dbReference type="InterPro" id="IPR036890">
    <property type="entry name" value="HATPase_C_sf"/>
</dbReference>
<evidence type="ECO:0000313" key="12">
    <source>
        <dbReference type="Proteomes" id="UP000195667"/>
    </source>
</evidence>
<dbReference type="PROSITE" id="PS50110">
    <property type="entry name" value="RESPONSE_REGULATORY"/>
    <property type="match status" value="1"/>
</dbReference>
<dbReference type="SMART" id="SM00387">
    <property type="entry name" value="HATPase_c"/>
    <property type="match status" value="1"/>
</dbReference>
<dbReference type="AlphaFoldDB" id="A0A1R4GZB8"/>
<dbReference type="PRINTS" id="PR00344">
    <property type="entry name" value="BCTRLSENSOR"/>
</dbReference>
<dbReference type="SMART" id="SM00388">
    <property type="entry name" value="HisKA"/>
    <property type="match status" value="1"/>
</dbReference>
<dbReference type="PANTHER" id="PTHR43047:SF72">
    <property type="entry name" value="OSMOSENSING HISTIDINE PROTEIN KINASE SLN1"/>
    <property type="match status" value="1"/>
</dbReference>
<feature type="domain" description="Histidine kinase" evidence="9">
    <location>
        <begin position="152"/>
        <end position="370"/>
    </location>
</feature>
<proteinExistence type="predicted"/>
<dbReference type="SMART" id="SM00448">
    <property type="entry name" value="REC"/>
    <property type="match status" value="1"/>
</dbReference>
<dbReference type="SUPFAM" id="SSF52172">
    <property type="entry name" value="CheY-like"/>
    <property type="match status" value="1"/>
</dbReference>
<dbReference type="InterPro" id="IPR004358">
    <property type="entry name" value="Sig_transdc_His_kin-like_C"/>
</dbReference>
<dbReference type="InterPro" id="IPR011006">
    <property type="entry name" value="CheY-like_superfamily"/>
</dbReference>
<evidence type="ECO:0000256" key="1">
    <source>
        <dbReference type="ARBA" id="ARBA00000085"/>
    </source>
</evidence>
<dbReference type="EC" id="2.7.13.3" evidence="2"/>
<keyword evidence="4 11" id="KW-0808">Transferase</keyword>
<keyword evidence="7" id="KW-0175">Coiled coil</keyword>
<dbReference type="Gene3D" id="1.10.287.130">
    <property type="match status" value="1"/>
</dbReference>
<dbReference type="FunFam" id="3.30.565.10:FF:000006">
    <property type="entry name" value="Sensor histidine kinase WalK"/>
    <property type="match status" value="1"/>
</dbReference>
<feature type="coiled-coil region" evidence="7">
    <location>
        <begin position="104"/>
        <end position="142"/>
    </location>
</feature>
<dbReference type="Proteomes" id="UP000195667">
    <property type="component" value="Unassembled WGS sequence"/>
</dbReference>
<dbReference type="CDD" id="cd00082">
    <property type="entry name" value="HisKA"/>
    <property type="match status" value="1"/>
</dbReference>
<reference evidence="12" key="1">
    <citation type="submission" date="2017-02" db="EMBL/GenBank/DDBJ databases">
        <authorList>
            <person name="Daims H."/>
        </authorList>
    </citation>
    <scope>NUCLEOTIDE SEQUENCE [LARGE SCALE GENOMIC DNA]</scope>
</reference>
<dbReference type="Pfam" id="PF00512">
    <property type="entry name" value="HisKA"/>
    <property type="match status" value="1"/>
</dbReference>
<evidence type="ECO:0000313" key="11">
    <source>
        <dbReference type="EMBL" id="SJM89314.1"/>
    </source>
</evidence>
<gene>
    <name evidence="11" type="ORF">CRENPOLYSF1_1020013</name>
</gene>
<comment type="catalytic activity">
    <reaction evidence="1">
        <text>ATP + protein L-histidine = ADP + protein N-phospho-L-histidine.</text>
        <dbReference type="EC" id="2.7.13.3"/>
    </reaction>
</comment>
<organism evidence="11 12">
    <name type="scientific">Crenothrix polyspora</name>
    <dbReference type="NCBI Taxonomy" id="360316"/>
    <lineage>
        <taxon>Bacteria</taxon>
        <taxon>Pseudomonadati</taxon>
        <taxon>Pseudomonadota</taxon>
        <taxon>Gammaproteobacteria</taxon>
        <taxon>Methylococcales</taxon>
        <taxon>Crenotrichaceae</taxon>
        <taxon>Crenothrix</taxon>
    </lineage>
</organism>
<keyword evidence="5 11" id="KW-0418">Kinase</keyword>
<dbReference type="SUPFAM" id="SSF55874">
    <property type="entry name" value="ATPase domain of HSP90 chaperone/DNA topoisomerase II/histidine kinase"/>
    <property type="match status" value="1"/>
</dbReference>
<sequence>MGMKTHNNDGMPDSDETGQAGVLSQSKDQHLAMRGNDSQLRESTDIDNGKTSLNCGKCVAAREEAAGLREGTVHLREKAATSREQGIRETESAQIASDEHRLMLQQVNERLVITTIEAQKLAEQLQMTKDQMEIAKAVAEKANLAKSEFLSSMSHELRTPLNAILGFAQLLEVGTPRPTPAQKLRVDEIIKAGWYLLELINEILDLAMIESGKVTLLIESVLLMDVMLECMAMIEPQAQQHGIKIILHPIDNTWLAKADRTRVKQVLLNLLSNAIKYNSKQGTIEVACTLNTTARIRISIKDSGAGLSPEQLAQLFQSFNRLGQEAGLEQGTGIGLVVSKHLVELMGGSIGVESTVGVGSEFWIELMSDGALHSVDNATANVTPIPMTQNNPALSTVLYVEDNLVNIMLVEHIISDLPHLRLLSASDGVQGIALARSQLPAIILLDITLPDMSGIDVLKMLQLDPSTAHIPLIALSGNALASNIQQGLEAGFFRYLTKPIKVKELINALNDALTLSKTPDIQSNKGQQA</sequence>
<protein>
    <recommendedName>
        <fullName evidence="2">histidine kinase</fullName>
        <ecNumber evidence="2">2.7.13.3</ecNumber>
    </recommendedName>
</protein>
<evidence type="ECO:0000256" key="3">
    <source>
        <dbReference type="ARBA" id="ARBA00022553"/>
    </source>
</evidence>
<dbReference type="InterPro" id="IPR003661">
    <property type="entry name" value="HisK_dim/P_dom"/>
</dbReference>